<evidence type="ECO:0000313" key="2">
    <source>
        <dbReference type="Proteomes" id="UP000580250"/>
    </source>
</evidence>
<gene>
    <name evidence="1" type="ORF">MENT_LOCUS55016</name>
</gene>
<organism evidence="1 2">
    <name type="scientific">Meloidogyne enterolobii</name>
    <name type="common">Root-knot nematode worm</name>
    <name type="synonym">Meloidogyne mayaguensis</name>
    <dbReference type="NCBI Taxonomy" id="390850"/>
    <lineage>
        <taxon>Eukaryota</taxon>
        <taxon>Metazoa</taxon>
        <taxon>Ecdysozoa</taxon>
        <taxon>Nematoda</taxon>
        <taxon>Chromadorea</taxon>
        <taxon>Rhabditida</taxon>
        <taxon>Tylenchina</taxon>
        <taxon>Tylenchomorpha</taxon>
        <taxon>Tylenchoidea</taxon>
        <taxon>Meloidogynidae</taxon>
        <taxon>Meloidogyninae</taxon>
        <taxon>Meloidogyne</taxon>
    </lineage>
</organism>
<dbReference type="EMBL" id="CAJEWN010002015">
    <property type="protein sequence ID" value="CAD2201467.1"/>
    <property type="molecule type" value="Genomic_DNA"/>
</dbReference>
<dbReference type="Proteomes" id="UP000580250">
    <property type="component" value="Unassembled WGS sequence"/>
</dbReference>
<dbReference type="OrthoDB" id="5827301at2759"/>
<accession>A0A6V7XRV5</accession>
<name>A0A6V7XRV5_MELEN</name>
<dbReference type="AlphaFoldDB" id="A0A6V7XRV5"/>
<reference evidence="1 2" key="1">
    <citation type="submission" date="2020-08" db="EMBL/GenBank/DDBJ databases">
        <authorList>
            <person name="Koutsovoulos G."/>
            <person name="Danchin GJ E."/>
        </authorList>
    </citation>
    <scope>NUCLEOTIDE SEQUENCE [LARGE SCALE GENOMIC DNA]</scope>
</reference>
<protein>
    <submittedName>
        <fullName evidence="1">Uncharacterized protein</fullName>
    </submittedName>
</protein>
<proteinExistence type="predicted"/>
<evidence type="ECO:0000313" key="1">
    <source>
        <dbReference type="EMBL" id="CAD2201467.1"/>
    </source>
</evidence>
<comment type="caution">
    <text evidence="1">The sequence shown here is derived from an EMBL/GenBank/DDBJ whole genome shotgun (WGS) entry which is preliminary data.</text>
</comment>
<sequence length="335" mass="39370">MNKNESNLLDYCGKHFKEKIHTALVDLVNKAHRMQPPPTLQPNDQQFERFYQSYVTALISLHELYTMTQQHQQQNSANIFEFEAHIAHFKTQLNACFALQRAFANSHGSMIWRQLREHQIRKMTNYGYENKGFLDSAVTFYAHMLYNLGFWQLEYRDSLMKFVTTKPSFLAILIWLNRYWQLFPMKIVSLCRFSFFRDFSLQIVSEEMAQQIQQEMLHHKTFDPPSPIRKTRTAALLAMKPATGVKRNNAKASEEGGNTAHKKSDVNSKEWISIPPLYDTEHGGWCATYPHLLCTTRQKVFLQIKKFFMKLFKRTLYLKLVLLSKQANALFLFSC</sequence>